<feature type="disulfide bond" evidence="6">
    <location>
        <begin position="133"/>
        <end position="226"/>
    </location>
</feature>
<evidence type="ECO:0000256" key="3">
    <source>
        <dbReference type="ARBA" id="ARBA00022514"/>
    </source>
</evidence>
<dbReference type="AlphaFoldDB" id="A0A061I119"/>
<comment type="similarity">
    <text evidence="2 7">Belongs to the IL-10 family.</text>
</comment>
<gene>
    <name evidence="8" type="ORF">H671_5g13846</name>
</gene>
<evidence type="ECO:0000256" key="4">
    <source>
        <dbReference type="ARBA" id="ARBA00022525"/>
    </source>
</evidence>
<dbReference type="SUPFAM" id="SSF47266">
    <property type="entry name" value="4-helical cytokines"/>
    <property type="match status" value="1"/>
</dbReference>
<keyword evidence="4 7" id="KW-0964">Secreted</keyword>
<comment type="subcellular location">
    <subcellularLocation>
        <location evidence="1 7">Secreted</location>
    </subcellularLocation>
</comment>
<dbReference type="InterPro" id="IPR020421">
    <property type="entry name" value="IL-19"/>
</dbReference>
<dbReference type="Pfam" id="PF00726">
    <property type="entry name" value="IL10"/>
    <property type="match status" value="1"/>
</dbReference>
<accession>A0A061I119</accession>
<dbReference type="Gene3D" id="1.20.1250.10">
    <property type="match status" value="1"/>
</dbReference>
<organism evidence="8 9">
    <name type="scientific">Cricetulus griseus</name>
    <name type="common">Chinese hamster</name>
    <name type="synonym">Cricetulus barabensis griseus</name>
    <dbReference type="NCBI Taxonomy" id="10029"/>
    <lineage>
        <taxon>Eukaryota</taxon>
        <taxon>Metazoa</taxon>
        <taxon>Chordata</taxon>
        <taxon>Craniata</taxon>
        <taxon>Vertebrata</taxon>
        <taxon>Euteleostomi</taxon>
        <taxon>Mammalia</taxon>
        <taxon>Eutheria</taxon>
        <taxon>Euarchontoglires</taxon>
        <taxon>Glires</taxon>
        <taxon>Rodentia</taxon>
        <taxon>Myomorpha</taxon>
        <taxon>Muroidea</taxon>
        <taxon>Cricetidae</taxon>
        <taxon>Cricetinae</taxon>
        <taxon>Cricetulus</taxon>
    </lineage>
</organism>
<sequence>MCSPEHPSSQYSVLGKTAMTSRPQKAFCRKPPPDSSPGILALVVRLCALLHHQLVFDKPTVKLLHFFSKIFLMSFRITTIKHHYRRNNPKDDRQVDNGLQSLLQDMKAQNISHWLLGMALVLCSVHTHSLRRCLISVDRSLIEKSFPEIKRALQTNDTFPNVTILSTLENLKSIQPVDVCCVTSRLLTFYRDRVFKDHQETSPEVMRQISSIANSFLYMQKTLEQCVHNQCHCSQEATNATRTIHDNYDQLEASSAALKSLGELDIFLAWIDENHQETSTA</sequence>
<dbReference type="PANTHER" id="PTHR48482">
    <property type="entry name" value="INTERLEUKIN-19-RELATED"/>
    <property type="match status" value="1"/>
</dbReference>
<proteinExistence type="inferred from homology"/>
<evidence type="ECO:0000256" key="5">
    <source>
        <dbReference type="ARBA" id="ARBA00022729"/>
    </source>
</evidence>
<comment type="function">
    <text evidence="7">Immune regulatory cytokine.</text>
</comment>
<dbReference type="PROSITE" id="PS00520">
    <property type="entry name" value="INTERLEUKIN_10"/>
    <property type="match status" value="1"/>
</dbReference>
<reference evidence="9" key="1">
    <citation type="journal article" date="2013" name="Nat. Biotechnol.">
        <title>Chinese hamster genome sequenced from sorted chromosomes.</title>
        <authorList>
            <person name="Brinkrolf K."/>
            <person name="Rupp O."/>
            <person name="Laux H."/>
            <person name="Kollin F."/>
            <person name="Ernst W."/>
            <person name="Linke B."/>
            <person name="Kofler R."/>
            <person name="Romand S."/>
            <person name="Hesse F."/>
            <person name="Budach W.E."/>
            <person name="Galosy S."/>
            <person name="Muller D."/>
            <person name="Noll T."/>
            <person name="Wienberg J."/>
            <person name="Jostock T."/>
            <person name="Leonard M."/>
            <person name="Grillari J."/>
            <person name="Tauch A."/>
            <person name="Goesmann A."/>
            <person name="Helk B."/>
            <person name="Mott J.E."/>
            <person name="Puhler A."/>
            <person name="Borth N."/>
        </authorList>
    </citation>
    <scope>NUCLEOTIDE SEQUENCE [LARGE SCALE GENOMIC DNA]</scope>
    <source>
        <strain evidence="9">17A/GY</strain>
    </source>
</reference>
<dbReference type="Proteomes" id="UP000030759">
    <property type="component" value="Unassembled WGS sequence"/>
</dbReference>
<dbReference type="InterPro" id="IPR020423">
    <property type="entry name" value="IL-10_CS"/>
</dbReference>
<name>A0A061I119_CRIGR</name>
<dbReference type="GO" id="GO:0005125">
    <property type="term" value="F:cytokine activity"/>
    <property type="evidence" value="ECO:0007669"/>
    <property type="project" value="UniProtKB-UniRule"/>
</dbReference>
<protein>
    <recommendedName>
        <fullName evidence="7">Interleukin family protein</fullName>
    </recommendedName>
</protein>
<evidence type="ECO:0000256" key="7">
    <source>
        <dbReference type="RuleBase" id="RU368043"/>
    </source>
</evidence>
<keyword evidence="3 7" id="KW-0202">Cytokine</keyword>
<dbReference type="GO" id="GO:0005615">
    <property type="term" value="C:extracellular space"/>
    <property type="evidence" value="ECO:0007669"/>
    <property type="project" value="UniProtKB-UniRule"/>
</dbReference>
<feature type="disulfide bond" evidence="6">
    <location>
        <begin position="180"/>
        <end position="231"/>
    </location>
</feature>
<dbReference type="InterPro" id="IPR020443">
    <property type="entry name" value="IL-10/19/20/24/26"/>
</dbReference>
<keyword evidence="5" id="KW-0732">Signal</keyword>
<dbReference type="EMBL" id="KE676449">
    <property type="protein sequence ID" value="ERE73911.1"/>
    <property type="molecule type" value="Genomic_DNA"/>
</dbReference>
<evidence type="ECO:0000313" key="9">
    <source>
        <dbReference type="Proteomes" id="UP000030759"/>
    </source>
</evidence>
<feature type="disulfide bond" evidence="6">
    <location>
        <begin position="181"/>
        <end position="233"/>
    </location>
</feature>
<dbReference type="PRINTS" id="PR01934">
    <property type="entry name" value="INTRLEUKIN19"/>
</dbReference>
<evidence type="ECO:0000256" key="2">
    <source>
        <dbReference type="ARBA" id="ARBA00008813"/>
    </source>
</evidence>
<evidence type="ECO:0000256" key="1">
    <source>
        <dbReference type="ARBA" id="ARBA00004613"/>
    </source>
</evidence>
<evidence type="ECO:0000313" key="8">
    <source>
        <dbReference type="EMBL" id="ERE73911.1"/>
    </source>
</evidence>
<dbReference type="PANTHER" id="PTHR48482:SF3">
    <property type="entry name" value="INTERLEUKIN-19"/>
    <property type="match status" value="1"/>
</dbReference>
<keyword evidence="6" id="KW-1015">Disulfide bond</keyword>
<dbReference type="InterPro" id="IPR009079">
    <property type="entry name" value="4_helix_cytokine-like_core"/>
</dbReference>
<evidence type="ECO:0000256" key="6">
    <source>
        <dbReference type="PIRSR" id="PIRSR620443-51"/>
    </source>
</evidence>